<organism evidence="2 3">
    <name type="scientific">Bacteroides fragilis</name>
    <dbReference type="NCBI Taxonomy" id="817"/>
    <lineage>
        <taxon>Bacteria</taxon>
        <taxon>Pseudomonadati</taxon>
        <taxon>Bacteroidota</taxon>
        <taxon>Bacteroidia</taxon>
        <taxon>Bacteroidales</taxon>
        <taxon>Bacteroidaceae</taxon>
        <taxon>Bacteroides</taxon>
    </lineage>
</organism>
<dbReference type="Proteomes" id="UP000266644">
    <property type="component" value="Unassembled WGS sequence"/>
</dbReference>
<proteinExistence type="predicted"/>
<gene>
    <name evidence="2" type="ORF">DW228_06130</name>
</gene>
<evidence type="ECO:0000313" key="3">
    <source>
        <dbReference type="Proteomes" id="UP000266644"/>
    </source>
</evidence>
<feature type="signal peptide" evidence="1">
    <location>
        <begin position="1"/>
        <end position="23"/>
    </location>
</feature>
<dbReference type="AlphaFoldDB" id="A0A396C1K7"/>
<evidence type="ECO:0008006" key="4">
    <source>
        <dbReference type="Google" id="ProtNLM"/>
    </source>
</evidence>
<accession>A0A396C1K7</accession>
<dbReference type="RefSeq" id="WP_122330023.1">
    <property type="nucleotide sequence ID" value="NZ_JAQDYY010000001.1"/>
</dbReference>
<feature type="chain" id="PRO_5017296344" description="Lipoprotein" evidence="1">
    <location>
        <begin position="24"/>
        <end position="207"/>
    </location>
</feature>
<protein>
    <recommendedName>
        <fullName evidence="4">Lipoprotein</fullName>
    </recommendedName>
</protein>
<evidence type="ECO:0000256" key="1">
    <source>
        <dbReference type="SAM" id="SignalP"/>
    </source>
</evidence>
<reference evidence="2 3" key="1">
    <citation type="submission" date="2018-08" db="EMBL/GenBank/DDBJ databases">
        <title>A genome reference for cultivated species of the human gut microbiota.</title>
        <authorList>
            <person name="Zou Y."/>
            <person name="Xue W."/>
            <person name="Luo G."/>
        </authorList>
    </citation>
    <scope>NUCLEOTIDE SEQUENCE [LARGE SCALE GENOMIC DNA]</scope>
    <source>
        <strain evidence="2 3">AM18-6</strain>
    </source>
</reference>
<keyword evidence="1" id="KW-0732">Signal</keyword>
<comment type="caution">
    <text evidence="2">The sequence shown here is derived from an EMBL/GenBank/DDBJ whole genome shotgun (WGS) entry which is preliminary data.</text>
</comment>
<name>A0A396C1K7_BACFG</name>
<evidence type="ECO:0000313" key="2">
    <source>
        <dbReference type="EMBL" id="RHH14375.1"/>
    </source>
</evidence>
<dbReference type="PROSITE" id="PS51257">
    <property type="entry name" value="PROKAR_LIPOPROTEIN"/>
    <property type="match status" value="1"/>
</dbReference>
<dbReference type="EMBL" id="QRJE01000008">
    <property type="protein sequence ID" value="RHH14375.1"/>
    <property type="molecule type" value="Genomic_DNA"/>
</dbReference>
<sequence length="207" mass="23813">MKKNLITKMYSLFVAILAMSALASCSNDELEKQTTDSQELMNDTETVSQIQTRNGANYYIRTLAVNTKMYRANQTPTIDCAALRSTPIQSDDWGNALYFWDSPYKNYLDSAHPYFIEVTLKKALNVIYTDEPGFMDGSYDMERVIANVEKLLGSKKPAGTPFLYWLGQKKYAFYYLENEDREQAIVVPHLILDDDLFSQKITDQFKK</sequence>